<keyword evidence="4" id="KW-1185">Reference proteome</keyword>
<evidence type="ECO:0000313" key="4">
    <source>
        <dbReference type="Proteomes" id="UP000663792"/>
    </source>
</evidence>
<evidence type="ECO:0000256" key="1">
    <source>
        <dbReference type="SAM" id="MobiDB-lite"/>
    </source>
</evidence>
<dbReference type="Proteomes" id="UP000663792">
    <property type="component" value="Unassembled WGS sequence"/>
</dbReference>
<feature type="region of interest" description="Disordered" evidence="1">
    <location>
        <begin position="1"/>
        <end position="64"/>
    </location>
</feature>
<dbReference type="EMBL" id="JAERWK010000020">
    <property type="protein sequence ID" value="MBM9468612.1"/>
    <property type="molecule type" value="Genomic_DNA"/>
</dbReference>
<keyword evidence="2" id="KW-0812">Transmembrane</keyword>
<dbReference type="RefSeq" id="WP_205261567.1">
    <property type="nucleotide sequence ID" value="NZ_JAERWK010000020.1"/>
</dbReference>
<sequence length="216" mass="21901">MVAAPRRDGRAGARPAAPTARSGSAGRSDRLGRSGSRPASGRPGTATASTRSGTPAAGRAGGARPRTSALARQLALLGLVLCAVALAVAFPLRSYLDQKAAQAESVQAQQHLEEQRDALDAQIAALQDPDYLRTEARRRLQLVTPGETVFTVYAPGLEAPAPTVAAPPEPSLPWYQELWDTVSQPGAGTDVTASGAITGASGAGSGGSSLAEQPGG</sequence>
<accession>A0A939C300</accession>
<protein>
    <submittedName>
        <fullName evidence="3">Septum formation initiator family protein</fullName>
    </submittedName>
</protein>
<name>A0A939C300_9ACTN</name>
<evidence type="ECO:0000256" key="2">
    <source>
        <dbReference type="SAM" id="Phobius"/>
    </source>
</evidence>
<gene>
    <name evidence="3" type="ORF">JL106_15110</name>
</gene>
<evidence type="ECO:0000313" key="3">
    <source>
        <dbReference type="EMBL" id="MBM9468612.1"/>
    </source>
</evidence>
<feature type="transmembrane region" description="Helical" evidence="2">
    <location>
        <begin position="74"/>
        <end position="92"/>
    </location>
</feature>
<dbReference type="Pfam" id="PF04977">
    <property type="entry name" value="DivIC"/>
    <property type="match status" value="1"/>
</dbReference>
<feature type="region of interest" description="Disordered" evidence="1">
    <location>
        <begin position="183"/>
        <end position="216"/>
    </location>
</feature>
<keyword evidence="2" id="KW-1133">Transmembrane helix</keyword>
<dbReference type="InterPro" id="IPR007060">
    <property type="entry name" value="FtsL/DivIC"/>
</dbReference>
<feature type="compositionally biased region" description="Low complexity" evidence="1">
    <location>
        <begin position="12"/>
        <end position="26"/>
    </location>
</feature>
<reference evidence="3" key="1">
    <citation type="submission" date="2021-01" db="EMBL/GenBank/DDBJ databases">
        <title>YIM 132084 draft genome.</title>
        <authorList>
            <person name="An D."/>
        </authorList>
    </citation>
    <scope>NUCLEOTIDE SEQUENCE</scope>
    <source>
        <strain evidence="3">YIM 132084</strain>
    </source>
</reference>
<feature type="compositionally biased region" description="Basic and acidic residues" evidence="1">
    <location>
        <begin position="1"/>
        <end position="11"/>
    </location>
</feature>
<keyword evidence="2" id="KW-0472">Membrane</keyword>
<organism evidence="3 4">
    <name type="scientific">Nakamurella leprariae</name>
    <dbReference type="NCBI Taxonomy" id="2803911"/>
    <lineage>
        <taxon>Bacteria</taxon>
        <taxon>Bacillati</taxon>
        <taxon>Actinomycetota</taxon>
        <taxon>Actinomycetes</taxon>
        <taxon>Nakamurellales</taxon>
        <taxon>Nakamurellaceae</taxon>
        <taxon>Nakamurella</taxon>
    </lineage>
</organism>
<feature type="compositionally biased region" description="Low complexity" evidence="1">
    <location>
        <begin position="50"/>
        <end position="64"/>
    </location>
</feature>
<comment type="caution">
    <text evidence="3">The sequence shown here is derived from an EMBL/GenBank/DDBJ whole genome shotgun (WGS) entry which is preliminary data.</text>
</comment>
<dbReference type="AlphaFoldDB" id="A0A939C300"/>
<proteinExistence type="predicted"/>